<dbReference type="HOGENOM" id="CLU_040306_0_0_1"/>
<name>A0A067MZT4_BOTB1</name>
<dbReference type="Pfam" id="PF20414">
    <property type="entry name" value="DUF6698"/>
    <property type="match status" value="1"/>
</dbReference>
<dbReference type="EMBL" id="KL198025">
    <property type="protein sequence ID" value="KDQ17041.1"/>
    <property type="molecule type" value="Genomic_DNA"/>
</dbReference>
<dbReference type="OrthoDB" id="3231188at2759"/>
<proteinExistence type="predicted"/>
<reference evidence="3" key="1">
    <citation type="journal article" date="2014" name="Proc. Natl. Acad. Sci. U.S.A.">
        <title>Extensive sampling of basidiomycete genomes demonstrates inadequacy of the white-rot/brown-rot paradigm for wood decay fungi.</title>
        <authorList>
            <person name="Riley R."/>
            <person name="Salamov A.A."/>
            <person name="Brown D.W."/>
            <person name="Nagy L.G."/>
            <person name="Floudas D."/>
            <person name="Held B.W."/>
            <person name="Levasseur A."/>
            <person name="Lombard V."/>
            <person name="Morin E."/>
            <person name="Otillar R."/>
            <person name="Lindquist E.A."/>
            <person name="Sun H."/>
            <person name="LaButti K.M."/>
            <person name="Schmutz J."/>
            <person name="Jabbour D."/>
            <person name="Luo H."/>
            <person name="Baker S.E."/>
            <person name="Pisabarro A.G."/>
            <person name="Walton J.D."/>
            <person name="Blanchette R.A."/>
            <person name="Henrissat B."/>
            <person name="Martin F."/>
            <person name="Cullen D."/>
            <person name="Hibbett D.S."/>
            <person name="Grigoriev I.V."/>
        </authorList>
    </citation>
    <scope>NUCLEOTIDE SEQUENCE [LARGE SCALE GENOMIC DNA]</scope>
    <source>
        <strain evidence="3">FD-172 SS1</strain>
    </source>
</reference>
<protein>
    <submittedName>
        <fullName evidence="2">Uncharacterized protein</fullName>
    </submittedName>
</protein>
<dbReference type="Proteomes" id="UP000027195">
    <property type="component" value="Unassembled WGS sequence"/>
</dbReference>
<dbReference type="InterPro" id="IPR046521">
    <property type="entry name" value="DUF6698"/>
</dbReference>
<accession>A0A067MZT4</accession>
<feature type="compositionally biased region" description="Low complexity" evidence="1">
    <location>
        <begin position="1"/>
        <end position="32"/>
    </location>
</feature>
<dbReference type="STRING" id="930990.A0A067MZT4"/>
<evidence type="ECO:0000313" key="3">
    <source>
        <dbReference type="Proteomes" id="UP000027195"/>
    </source>
</evidence>
<sequence length="369" mass="41650">MPASHATSTSRATRSRALTPRPAPLRSARLPPGELEEEEQEEALRLQQAANEELEEQFEAANRELAKYKLKKRKRTAIGPSAVTDVYKLALAAKKFTVTEEPWASEDFFAKDIHQEPDDESLRRLLMVLPDAFLDPKFTQGMQCQRSTTAHRIRYVVGATIFKCDPTDITQAKKRRSTPRWDQLLGLDPASKAYDPLPPVLYTDDSGAGTNEDAEAARLFRSSYITRIGHHARTLSCIFNGPSSITREGKVNTPRVCAKIWGVEELTPGAIAFAAIMVRWVLSPDDIFEPIGRLSGIHYHNDFLAYRDMITDALRKKKKPIHHVLYTHNKAVFPDMFTSLRSKKADDRLAAARKLYDDASEDEDYTYDG</sequence>
<feature type="region of interest" description="Disordered" evidence="1">
    <location>
        <begin position="1"/>
        <end position="44"/>
    </location>
</feature>
<evidence type="ECO:0000313" key="2">
    <source>
        <dbReference type="EMBL" id="KDQ17041.1"/>
    </source>
</evidence>
<dbReference type="InParanoid" id="A0A067MZT4"/>
<keyword evidence="3" id="KW-1185">Reference proteome</keyword>
<gene>
    <name evidence="2" type="ORF">BOTBODRAFT_43159</name>
</gene>
<evidence type="ECO:0000256" key="1">
    <source>
        <dbReference type="SAM" id="MobiDB-lite"/>
    </source>
</evidence>
<dbReference type="AlphaFoldDB" id="A0A067MZT4"/>
<organism evidence="2 3">
    <name type="scientific">Botryobasidium botryosum (strain FD-172 SS1)</name>
    <dbReference type="NCBI Taxonomy" id="930990"/>
    <lineage>
        <taxon>Eukaryota</taxon>
        <taxon>Fungi</taxon>
        <taxon>Dikarya</taxon>
        <taxon>Basidiomycota</taxon>
        <taxon>Agaricomycotina</taxon>
        <taxon>Agaricomycetes</taxon>
        <taxon>Cantharellales</taxon>
        <taxon>Botryobasidiaceae</taxon>
        <taxon>Botryobasidium</taxon>
    </lineage>
</organism>